<keyword evidence="5" id="KW-1185">Reference proteome</keyword>
<dbReference type="PANTHER" id="PTHR42812:SF12">
    <property type="entry name" value="BETA-XYLOSIDASE-RELATED"/>
    <property type="match status" value="1"/>
</dbReference>
<protein>
    <submittedName>
        <fullName evidence="4">Family 43 glycosylhydrolase</fullName>
    </submittedName>
</protein>
<dbReference type="EMBL" id="JACWMY010000017">
    <property type="protein sequence ID" value="MBD1367230.1"/>
    <property type="molecule type" value="Genomic_DNA"/>
</dbReference>
<evidence type="ECO:0000313" key="5">
    <source>
        <dbReference type="Proteomes" id="UP000606600"/>
    </source>
</evidence>
<dbReference type="Proteomes" id="UP000606600">
    <property type="component" value="Unassembled WGS sequence"/>
</dbReference>
<dbReference type="RefSeq" id="WP_191191866.1">
    <property type="nucleotide sequence ID" value="NZ_JACWMY010000017.1"/>
</dbReference>
<name>A0ABR7WY74_9SPHI</name>
<evidence type="ECO:0000313" key="4">
    <source>
        <dbReference type="EMBL" id="MBD1367230.1"/>
    </source>
</evidence>
<accession>A0ABR7WY74</accession>
<organism evidence="4 5">
    <name type="scientific">Mucilaginibacter pankratovii</name>
    <dbReference type="NCBI Taxonomy" id="2772110"/>
    <lineage>
        <taxon>Bacteria</taxon>
        <taxon>Pseudomonadati</taxon>
        <taxon>Bacteroidota</taxon>
        <taxon>Sphingobacteriia</taxon>
        <taxon>Sphingobacteriales</taxon>
        <taxon>Sphingobacteriaceae</taxon>
        <taxon>Mucilaginibacter</taxon>
    </lineage>
</organism>
<sequence length="126" mass="14004">MSIAIYRLWLTASIITLTVPYLYAQKATNPIIYADVPDISIVRVGNSYYMSSTTMHMSPGVPIMKSDDLVTWKTVGYAYDTLANIDPANLANGKNMYGEGSWASSIRLTNAKNKKNGRYILLLLCE</sequence>
<dbReference type="Gene3D" id="2.115.10.20">
    <property type="entry name" value="Glycosyl hydrolase domain, family 43"/>
    <property type="match status" value="1"/>
</dbReference>
<evidence type="ECO:0000256" key="3">
    <source>
        <dbReference type="ARBA" id="ARBA00023295"/>
    </source>
</evidence>
<evidence type="ECO:0000256" key="1">
    <source>
        <dbReference type="ARBA" id="ARBA00009865"/>
    </source>
</evidence>
<dbReference type="InterPro" id="IPR023296">
    <property type="entry name" value="Glyco_hydro_beta-prop_sf"/>
</dbReference>
<reference evidence="4 5" key="1">
    <citation type="submission" date="2020-09" db="EMBL/GenBank/DDBJ databases">
        <title>Novel species of Mucilaginibacter isolated from a glacier on the Tibetan Plateau.</title>
        <authorList>
            <person name="Liu Q."/>
            <person name="Xin Y.-H."/>
        </authorList>
    </citation>
    <scope>NUCLEOTIDE SEQUENCE [LARGE SCALE GENOMIC DNA]</scope>
    <source>
        <strain evidence="4 5">ZT4R22</strain>
    </source>
</reference>
<dbReference type="SUPFAM" id="SSF75005">
    <property type="entry name" value="Arabinanase/levansucrase/invertase"/>
    <property type="match status" value="1"/>
</dbReference>
<evidence type="ECO:0000256" key="2">
    <source>
        <dbReference type="ARBA" id="ARBA00022801"/>
    </source>
</evidence>
<proteinExistence type="inferred from homology"/>
<dbReference type="InterPro" id="IPR051795">
    <property type="entry name" value="Glycosyl_Hydrlase_43"/>
</dbReference>
<dbReference type="InterPro" id="IPR006710">
    <property type="entry name" value="Glyco_hydro_43"/>
</dbReference>
<keyword evidence="2" id="KW-0378">Hydrolase</keyword>
<comment type="similarity">
    <text evidence="1">Belongs to the glycosyl hydrolase 43 family.</text>
</comment>
<dbReference type="PANTHER" id="PTHR42812">
    <property type="entry name" value="BETA-XYLOSIDASE"/>
    <property type="match status" value="1"/>
</dbReference>
<dbReference type="Pfam" id="PF04616">
    <property type="entry name" value="Glyco_hydro_43"/>
    <property type="match status" value="1"/>
</dbReference>
<keyword evidence="3" id="KW-0326">Glycosidase</keyword>
<gene>
    <name evidence="4" type="ORF">IDJ77_25690</name>
</gene>
<comment type="caution">
    <text evidence="4">The sequence shown here is derived from an EMBL/GenBank/DDBJ whole genome shotgun (WGS) entry which is preliminary data.</text>
</comment>